<dbReference type="Proteomes" id="UP000578091">
    <property type="component" value="Unassembled WGS sequence"/>
</dbReference>
<organism evidence="1 2">
    <name type="scientific">Luteimonas salinisoli</name>
    <dbReference type="NCBI Taxonomy" id="2752307"/>
    <lineage>
        <taxon>Bacteria</taxon>
        <taxon>Pseudomonadati</taxon>
        <taxon>Pseudomonadota</taxon>
        <taxon>Gammaproteobacteria</taxon>
        <taxon>Lysobacterales</taxon>
        <taxon>Lysobacteraceae</taxon>
        <taxon>Luteimonas</taxon>
    </lineage>
</organism>
<gene>
    <name evidence="1" type="ORF">H0E84_06925</name>
</gene>
<dbReference type="RefSeq" id="WP_180677911.1">
    <property type="nucleotide sequence ID" value="NZ_JACCKA010000048.1"/>
</dbReference>
<comment type="caution">
    <text evidence="1">The sequence shown here is derived from an EMBL/GenBank/DDBJ whole genome shotgun (WGS) entry which is preliminary data.</text>
</comment>
<name>A0A853JBI9_9GAMM</name>
<protein>
    <submittedName>
        <fullName evidence="1">Uncharacterized protein</fullName>
    </submittedName>
</protein>
<dbReference type="AlphaFoldDB" id="A0A853JBI9"/>
<evidence type="ECO:0000313" key="1">
    <source>
        <dbReference type="EMBL" id="NZA26114.1"/>
    </source>
</evidence>
<evidence type="ECO:0000313" key="2">
    <source>
        <dbReference type="Proteomes" id="UP000578091"/>
    </source>
</evidence>
<accession>A0A853JBI9</accession>
<dbReference type="EMBL" id="JACCKA010000048">
    <property type="protein sequence ID" value="NZA26114.1"/>
    <property type="molecule type" value="Genomic_DNA"/>
</dbReference>
<proteinExistence type="predicted"/>
<reference evidence="1 2" key="1">
    <citation type="submission" date="2020-07" db="EMBL/GenBank/DDBJ databases">
        <title>Luteimonas sp. SJ-92.</title>
        <authorList>
            <person name="Huang X.-X."/>
            <person name="Xu L."/>
            <person name="Sun J.-Q."/>
        </authorList>
    </citation>
    <scope>NUCLEOTIDE SEQUENCE [LARGE SCALE GENOMIC DNA]</scope>
    <source>
        <strain evidence="1 2">SJ-92</strain>
    </source>
</reference>
<sequence>MLISMRHSACVCFLVLLQIGCADNGLIKNAEPNLSDFCEVIRDPKIYDRDTIWLRAMARPPDHAPMRLETAGCQGVIFLEIGEIGWEDARRSALEARVWNGFPEPTAGVWVDVVGRFKWNKDGRPSGTLTVFQIIEIGEDNTESLITD</sequence>
<keyword evidence="2" id="KW-1185">Reference proteome</keyword>